<organism evidence="2 3">
    <name type="scientific">Nonomuraea bangladeshensis</name>
    <dbReference type="NCBI Taxonomy" id="404385"/>
    <lineage>
        <taxon>Bacteria</taxon>
        <taxon>Bacillati</taxon>
        <taxon>Actinomycetota</taxon>
        <taxon>Actinomycetes</taxon>
        <taxon>Streptosporangiales</taxon>
        <taxon>Streptosporangiaceae</taxon>
        <taxon>Nonomuraea</taxon>
    </lineage>
</organism>
<gene>
    <name evidence="2" type="ORF">AB0K40_12090</name>
</gene>
<protein>
    <recommendedName>
        <fullName evidence="4">Secreted protein</fullName>
    </recommendedName>
</protein>
<keyword evidence="1" id="KW-0732">Signal</keyword>
<sequence>MRTQADRHPVRKILGLLALATATGCVPTSPAAGGVTGITVNAEGRMAVVAAWCQEPPDGVIIYRRVNGDLVDQADLKAPKLSGTTASLDLEKIPPGWSLLKGDLNFRPGQKYVAGAYNATTHARMADVTFTNDTKEKITTGSILVQNHAEHHPDGVDVQLSAAEFTARAQHYC</sequence>
<dbReference type="RefSeq" id="WP_364448041.1">
    <property type="nucleotide sequence ID" value="NZ_JBFARM010000003.1"/>
</dbReference>
<feature type="signal peptide" evidence="1">
    <location>
        <begin position="1"/>
        <end position="31"/>
    </location>
</feature>
<reference evidence="2 3" key="1">
    <citation type="submission" date="2024-06" db="EMBL/GenBank/DDBJ databases">
        <title>The Natural Products Discovery Center: Release of the First 8490 Sequenced Strains for Exploring Actinobacteria Biosynthetic Diversity.</title>
        <authorList>
            <person name="Kalkreuter E."/>
            <person name="Kautsar S.A."/>
            <person name="Yang D."/>
            <person name="Bader C.D."/>
            <person name="Teijaro C.N."/>
            <person name="Fluegel L."/>
            <person name="Davis C.M."/>
            <person name="Simpson J.R."/>
            <person name="Lauterbach L."/>
            <person name="Steele A.D."/>
            <person name="Gui C."/>
            <person name="Meng S."/>
            <person name="Li G."/>
            <person name="Viehrig K."/>
            <person name="Ye F."/>
            <person name="Su P."/>
            <person name="Kiefer A.F."/>
            <person name="Nichols A."/>
            <person name="Cepeda A.J."/>
            <person name="Yan W."/>
            <person name="Fan B."/>
            <person name="Jiang Y."/>
            <person name="Adhikari A."/>
            <person name="Zheng C.-J."/>
            <person name="Schuster L."/>
            <person name="Cowan T.M."/>
            <person name="Smanski M.J."/>
            <person name="Chevrette M.G."/>
            <person name="De Carvalho L.P.S."/>
            <person name="Shen B."/>
        </authorList>
    </citation>
    <scope>NUCLEOTIDE SEQUENCE [LARGE SCALE GENOMIC DNA]</scope>
    <source>
        <strain evidence="2 3">NPDC049574</strain>
    </source>
</reference>
<evidence type="ECO:0000313" key="3">
    <source>
        <dbReference type="Proteomes" id="UP001552427"/>
    </source>
</evidence>
<comment type="caution">
    <text evidence="2">The sequence shown here is derived from an EMBL/GenBank/DDBJ whole genome shotgun (WGS) entry which is preliminary data.</text>
</comment>
<dbReference type="PROSITE" id="PS51257">
    <property type="entry name" value="PROKAR_LIPOPROTEIN"/>
    <property type="match status" value="1"/>
</dbReference>
<keyword evidence="3" id="KW-1185">Reference proteome</keyword>
<evidence type="ECO:0000256" key="1">
    <source>
        <dbReference type="SAM" id="SignalP"/>
    </source>
</evidence>
<dbReference type="Proteomes" id="UP001552427">
    <property type="component" value="Unassembled WGS sequence"/>
</dbReference>
<accession>A0ABV3H108</accession>
<dbReference type="EMBL" id="JBFARM010000003">
    <property type="protein sequence ID" value="MEV4286231.1"/>
    <property type="molecule type" value="Genomic_DNA"/>
</dbReference>
<name>A0ABV3H108_9ACTN</name>
<evidence type="ECO:0000313" key="2">
    <source>
        <dbReference type="EMBL" id="MEV4286231.1"/>
    </source>
</evidence>
<feature type="chain" id="PRO_5047065465" description="Secreted protein" evidence="1">
    <location>
        <begin position="32"/>
        <end position="173"/>
    </location>
</feature>
<proteinExistence type="predicted"/>
<evidence type="ECO:0008006" key="4">
    <source>
        <dbReference type="Google" id="ProtNLM"/>
    </source>
</evidence>